<dbReference type="PRINTS" id="PR00344">
    <property type="entry name" value="BCTRLSENSOR"/>
</dbReference>
<feature type="domain" description="Histidine kinase" evidence="12">
    <location>
        <begin position="240"/>
        <end position="445"/>
    </location>
</feature>
<evidence type="ECO:0000256" key="6">
    <source>
        <dbReference type="ARBA" id="ARBA00022692"/>
    </source>
</evidence>
<evidence type="ECO:0000256" key="3">
    <source>
        <dbReference type="ARBA" id="ARBA00012438"/>
    </source>
</evidence>
<dbReference type="InterPro" id="IPR004358">
    <property type="entry name" value="Sig_transdc_His_kin-like_C"/>
</dbReference>
<dbReference type="InterPro" id="IPR050428">
    <property type="entry name" value="TCS_sensor_his_kinase"/>
</dbReference>
<keyword evidence="15" id="KW-1185">Reference proteome</keyword>
<dbReference type="EMBL" id="JAAAPO010000005">
    <property type="protein sequence ID" value="NBC37395.1"/>
    <property type="molecule type" value="Genomic_DNA"/>
</dbReference>
<organism evidence="14 15">
    <name type="scientific">Novosphingobium ovatum</name>
    <dbReference type="NCBI Taxonomy" id="1908523"/>
    <lineage>
        <taxon>Bacteria</taxon>
        <taxon>Pseudomonadati</taxon>
        <taxon>Pseudomonadota</taxon>
        <taxon>Alphaproteobacteria</taxon>
        <taxon>Sphingomonadales</taxon>
        <taxon>Sphingomonadaceae</taxon>
        <taxon>Novosphingobium</taxon>
    </lineage>
</organism>
<dbReference type="Pfam" id="PF02518">
    <property type="entry name" value="HATPase_c"/>
    <property type="match status" value="1"/>
</dbReference>
<dbReference type="SMART" id="SM00387">
    <property type="entry name" value="HATPase_c"/>
    <property type="match status" value="1"/>
</dbReference>
<dbReference type="RefSeq" id="WP_161719436.1">
    <property type="nucleotide sequence ID" value="NZ_JAAAPO010000005.1"/>
</dbReference>
<evidence type="ECO:0000256" key="7">
    <source>
        <dbReference type="ARBA" id="ARBA00022777"/>
    </source>
</evidence>
<keyword evidence="7 14" id="KW-0418">Kinase</keyword>
<dbReference type="Proteomes" id="UP000753724">
    <property type="component" value="Unassembled WGS sequence"/>
</dbReference>
<feature type="transmembrane region" description="Helical" evidence="11">
    <location>
        <begin position="6"/>
        <end position="25"/>
    </location>
</feature>
<keyword evidence="5" id="KW-0808">Transferase</keyword>
<dbReference type="PANTHER" id="PTHR45436">
    <property type="entry name" value="SENSOR HISTIDINE KINASE YKOH"/>
    <property type="match status" value="1"/>
</dbReference>
<proteinExistence type="predicted"/>
<evidence type="ECO:0000256" key="5">
    <source>
        <dbReference type="ARBA" id="ARBA00022679"/>
    </source>
</evidence>
<evidence type="ECO:0000256" key="9">
    <source>
        <dbReference type="ARBA" id="ARBA00023012"/>
    </source>
</evidence>
<dbReference type="InterPro" id="IPR005467">
    <property type="entry name" value="His_kinase_dom"/>
</dbReference>
<evidence type="ECO:0000256" key="4">
    <source>
        <dbReference type="ARBA" id="ARBA00022553"/>
    </source>
</evidence>
<dbReference type="PANTHER" id="PTHR45436:SF5">
    <property type="entry name" value="SENSOR HISTIDINE KINASE TRCS"/>
    <property type="match status" value="1"/>
</dbReference>
<protein>
    <recommendedName>
        <fullName evidence="3">histidine kinase</fullName>
        <ecNumber evidence="3">2.7.13.3</ecNumber>
    </recommendedName>
</protein>
<evidence type="ECO:0000256" key="10">
    <source>
        <dbReference type="ARBA" id="ARBA00023136"/>
    </source>
</evidence>
<keyword evidence="10 11" id="KW-0472">Membrane</keyword>
<evidence type="ECO:0000256" key="1">
    <source>
        <dbReference type="ARBA" id="ARBA00000085"/>
    </source>
</evidence>
<comment type="caution">
    <text evidence="14">The sequence shown here is derived from an EMBL/GenBank/DDBJ whole genome shotgun (WGS) entry which is preliminary data.</text>
</comment>
<dbReference type="InterPro" id="IPR003661">
    <property type="entry name" value="HisK_dim/P_dom"/>
</dbReference>
<dbReference type="Gene3D" id="1.10.287.130">
    <property type="match status" value="1"/>
</dbReference>
<dbReference type="SUPFAM" id="SSF47384">
    <property type="entry name" value="Homodimeric domain of signal transducing histidine kinase"/>
    <property type="match status" value="1"/>
</dbReference>
<dbReference type="CDD" id="cd00082">
    <property type="entry name" value="HisKA"/>
    <property type="match status" value="1"/>
</dbReference>
<evidence type="ECO:0000256" key="8">
    <source>
        <dbReference type="ARBA" id="ARBA00022989"/>
    </source>
</evidence>
<dbReference type="PROSITE" id="PS50109">
    <property type="entry name" value="HIS_KIN"/>
    <property type="match status" value="1"/>
</dbReference>
<keyword evidence="6 11" id="KW-0812">Transmembrane</keyword>
<gene>
    <name evidence="14" type="ORF">GTZ99_12620</name>
</gene>
<reference evidence="15" key="1">
    <citation type="submission" date="2020-01" db="EMBL/GenBank/DDBJ databases">
        <title>Sphingomonas sp. strain CSW-10.</title>
        <authorList>
            <person name="Chen W.-M."/>
        </authorList>
    </citation>
    <scope>NUCLEOTIDE SEQUENCE [LARGE SCALE GENOMIC DNA]</scope>
    <source>
        <strain evidence="15">FSY-8</strain>
    </source>
</reference>
<evidence type="ECO:0000259" key="13">
    <source>
        <dbReference type="PROSITE" id="PS50885"/>
    </source>
</evidence>
<comment type="subcellular location">
    <subcellularLocation>
        <location evidence="2">Membrane</location>
    </subcellularLocation>
</comment>
<keyword evidence="9" id="KW-0902">Two-component regulatory system</keyword>
<dbReference type="Gene3D" id="3.30.565.10">
    <property type="entry name" value="Histidine kinase-like ATPase, C-terminal domain"/>
    <property type="match status" value="1"/>
</dbReference>
<evidence type="ECO:0000313" key="14">
    <source>
        <dbReference type="EMBL" id="NBC37395.1"/>
    </source>
</evidence>
<dbReference type="SUPFAM" id="SSF55874">
    <property type="entry name" value="ATPase domain of HSP90 chaperone/DNA topoisomerase II/histidine kinase"/>
    <property type="match status" value="1"/>
</dbReference>
<accession>A0ABW9XFR3</accession>
<keyword evidence="4" id="KW-0597">Phosphoprotein</keyword>
<evidence type="ECO:0000256" key="2">
    <source>
        <dbReference type="ARBA" id="ARBA00004370"/>
    </source>
</evidence>
<name>A0ABW9XFR3_9SPHN</name>
<dbReference type="GO" id="GO:0016301">
    <property type="term" value="F:kinase activity"/>
    <property type="evidence" value="ECO:0007669"/>
    <property type="project" value="UniProtKB-KW"/>
</dbReference>
<evidence type="ECO:0000313" key="15">
    <source>
        <dbReference type="Proteomes" id="UP000753724"/>
    </source>
</evidence>
<feature type="domain" description="HAMP" evidence="13">
    <location>
        <begin position="181"/>
        <end position="232"/>
    </location>
</feature>
<evidence type="ECO:0000259" key="12">
    <source>
        <dbReference type="PROSITE" id="PS50109"/>
    </source>
</evidence>
<dbReference type="PROSITE" id="PS50885">
    <property type="entry name" value="HAMP"/>
    <property type="match status" value="1"/>
</dbReference>
<comment type="catalytic activity">
    <reaction evidence="1">
        <text>ATP + protein L-histidine = ADP + protein N-phospho-L-histidine.</text>
        <dbReference type="EC" id="2.7.13.3"/>
    </reaction>
</comment>
<dbReference type="InterPro" id="IPR036890">
    <property type="entry name" value="HATPase_C_sf"/>
</dbReference>
<keyword evidence="8 11" id="KW-1133">Transmembrane helix</keyword>
<sequence length="449" mass="48107">MTSLRARFMLSILLWVGLGIAAIWYSSVRLFTTHVEAQYHEELEVHVRELGELTRLDRAGRPYLIRPVSDPRYGVPLSGYYWQVTRPGFGSITSPSMTRGALDYDIAHSPHILHRVENGPTGDAIVYGFIRQAAPGTPLHFVMATDERHMLRNIRLFTRELTLWLGLLAAALLASGMAIITLGLRPFRRLGAAVDALRNGRAARVDGDWPDEIAPLVQDLNAYAARNAQIVARGRVAAGALAHSLRTPLAIMVDEAERLAEGTAPEAARTLLDESERMLRQIDYHLARARSGGSRVGVAPLADPGTVLAPLVAAMGRCHPACAFVVLAPPGGFAPVAMDGDDLSEILSNLLDNAGKWARGRVTVSERRAGGAHALIVADDGPGLPPDRHEAMFAVGATGDTGGRSGSGLGLAIARDLARDYGHDLLMEPAPGGGLQLVLHFAEGNALDV</sequence>
<feature type="transmembrane region" description="Helical" evidence="11">
    <location>
        <begin position="161"/>
        <end position="184"/>
    </location>
</feature>
<evidence type="ECO:0000256" key="11">
    <source>
        <dbReference type="SAM" id="Phobius"/>
    </source>
</evidence>
<dbReference type="EC" id="2.7.13.3" evidence="3"/>
<dbReference type="InterPro" id="IPR036097">
    <property type="entry name" value="HisK_dim/P_sf"/>
</dbReference>
<dbReference type="InterPro" id="IPR003660">
    <property type="entry name" value="HAMP_dom"/>
</dbReference>
<dbReference type="InterPro" id="IPR003594">
    <property type="entry name" value="HATPase_dom"/>
</dbReference>